<dbReference type="Proteomes" id="UP000178417">
    <property type="component" value="Unassembled WGS sequence"/>
</dbReference>
<dbReference type="PANTHER" id="PTHR30189">
    <property type="entry name" value="LPS-ASSEMBLY PROTEIN"/>
    <property type="match status" value="1"/>
</dbReference>
<dbReference type="AlphaFoldDB" id="A0A1F4SP36"/>
<evidence type="ECO:0000313" key="1">
    <source>
        <dbReference type="EMBL" id="OGC22170.1"/>
    </source>
</evidence>
<dbReference type="Gene3D" id="2.60.450.10">
    <property type="entry name" value="Lipopolysaccharide (LPS) transport protein A like domain"/>
    <property type="match status" value="1"/>
</dbReference>
<organism evidence="1 2">
    <name type="scientific">candidate division WOR-1 bacterium RIFOXYB2_FULL_37_13</name>
    <dbReference type="NCBI Taxonomy" id="1802579"/>
    <lineage>
        <taxon>Bacteria</taxon>
        <taxon>Bacillati</taxon>
        <taxon>Saganbacteria</taxon>
    </lineage>
</organism>
<evidence type="ECO:0000313" key="2">
    <source>
        <dbReference type="Proteomes" id="UP000178417"/>
    </source>
</evidence>
<reference evidence="1 2" key="1">
    <citation type="journal article" date="2016" name="Nat. Commun.">
        <title>Thousands of microbial genomes shed light on interconnected biogeochemical processes in an aquifer system.</title>
        <authorList>
            <person name="Anantharaman K."/>
            <person name="Brown C.T."/>
            <person name="Hug L.A."/>
            <person name="Sharon I."/>
            <person name="Castelle C.J."/>
            <person name="Probst A.J."/>
            <person name="Thomas B.C."/>
            <person name="Singh A."/>
            <person name="Wilkins M.J."/>
            <person name="Karaoz U."/>
            <person name="Brodie E.L."/>
            <person name="Williams K.H."/>
            <person name="Hubbard S.S."/>
            <person name="Banfield J.F."/>
        </authorList>
    </citation>
    <scope>NUCLEOTIDE SEQUENCE [LARGE SCALE GENOMIC DNA]</scope>
</reference>
<dbReference type="GO" id="GO:1990351">
    <property type="term" value="C:transporter complex"/>
    <property type="evidence" value="ECO:0007669"/>
    <property type="project" value="TreeGrafter"/>
</dbReference>
<dbReference type="PANTHER" id="PTHR30189:SF1">
    <property type="entry name" value="LPS-ASSEMBLY PROTEIN LPTD"/>
    <property type="match status" value="1"/>
</dbReference>
<gene>
    <name evidence="1" type="ORF">A2310_04965</name>
</gene>
<comment type="caution">
    <text evidence="1">The sequence shown here is derived from an EMBL/GenBank/DDBJ whole genome shotgun (WGS) entry which is preliminary data.</text>
</comment>
<name>A0A1F4SP36_UNCSA</name>
<dbReference type="EMBL" id="MEUB01000031">
    <property type="protein sequence ID" value="OGC22170.1"/>
    <property type="molecule type" value="Genomic_DNA"/>
</dbReference>
<proteinExistence type="predicted"/>
<dbReference type="STRING" id="1802579.A2310_04965"/>
<accession>A0A1F4SP36</accession>
<sequence length="509" mass="57920">MSFRAYFSLFVSPLLLFIVLFSFFFCSLSFAKDSDFVINAATLEYSQDGNFIVASGSVEILYKDLSAYGDKISYYPGSNRIFTEAGFKLEYSGLAFFGKKLDFDIKNRTGRADDIKLFYEDENVYIYGKHVDIRKNKIELNQANFTTCGYDEPHYHIYAESIVFYPKDLWIVCNWASFYLGNFPSMFVPIYLYDIKAYKRGAVNTAPYPQIGSNQDYGLFVLQSFPWYRDQDLNGSVTAGFSEKKSFSAGLGVNYRANENNEGNLTINYNPKDPILTVLNHYTYLGDKITDDSKSNLKIVQSPNLRQYTLETRFSLNERLNYETVSMIPNLNLNMKKGFFNNINFDWDIYAGCITEESTGLGTLRVGGLLNASTPVAKGWMGKLISKIQIDGTLYGQGSHWAKSAFGLNLLSDWSTFLSTELGYTHFLSNSGISPFNFEIYKFSLSDRINGSFLVSEALLSFGMSADYNVTDLSPVDIDYVAKFNMHCLSFVFKYRATRQEANFNLEFI</sequence>
<evidence type="ECO:0008006" key="3">
    <source>
        <dbReference type="Google" id="ProtNLM"/>
    </source>
</evidence>
<dbReference type="InterPro" id="IPR050218">
    <property type="entry name" value="LptD"/>
</dbReference>
<protein>
    <recommendedName>
        <fullName evidence="3">Organic solvent tolerance-like N-terminal domain-containing protein</fullName>
    </recommendedName>
</protein>
<dbReference type="GO" id="GO:0009279">
    <property type="term" value="C:cell outer membrane"/>
    <property type="evidence" value="ECO:0007669"/>
    <property type="project" value="TreeGrafter"/>
</dbReference>